<dbReference type="InterPro" id="IPR008306">
    <property type="entry name" value="UCP018008"/>
</dbReference>
<accession>A0AA44BCX1</accession>
<evidence type="ECO:0000313" key="2">
    <source>
        <dbReference type="Proteomes" id="UP000449710"/>
    </source>
</evidence>
<proteinExistence type="predicted"/>
<dbReference type="RefSeq" id="WP_160719599.1">
    <property type="nucleotide sequence ID" value="NZ_SUMG01000004.1"/>
</dbReference>
<dbReference type="InterPro" id="IPR007362">
    <property type="entry name" value="DUF429"/>
</dbReference>
<name>A0AA44BCX1_9CLOT</name>
<organism evidence="1 2">
    <name type="scientific">Isachenkonia alkalipeptolytica</name>
    <dbReference type="NCBI Taxonomy" id="2565777"/>
    <lineage>
        <taxon>Bacteria</taxon>
        <taxon>Bacillati</taxon>
        <taxon>Bacillota</taxon>
        <taxon>Clostridia</taxon>
        <taxon>Eubacteriales</taxon>
        <taxon>Clostridiaceae</taxon>
        <taxon>Isachenkonia</taxon>
    </lineage>
</organism>
<keyword evidence="2" id="KW-1185">Reference proteome</keyword>
<dbReference type="EMBL" id="SUMG01000004">
    <property type="protein sequence ID" value="NBG87779.1"/>
    <property type="molecule type" value="Genomic_DNA"/>
</dbReference>
<comment type="caution">
    <text evidence="1">The sequence shown here is derived from an EMBL/GenBank/DDBJ whole genome shotgun (WGS) entry which is preliminary data.</text>
</comment>
<dbReference type="PIRSF" id="PIRSF018008">
    <property type="entry name" value="UCP018008"/>
    <property type="match status" value="1"/>
</dbReference>
<reference evidence="1 2" key="1">
    <citation type="submission" date="2019-04" db="EMBL/GenBank/DDBJ databases">
        <title>Isachenkonia alkalipeptolytica gen. nov. sp. nov. a new anaerobic, alkiliphilic organothrophic bacterium capable to reduce synthesized ferrihydrite isolated from a soda lake.</title>
        <authorList>
            <person name="Toshchakov S.V."/>
            <person name="Zavarzina D.G."/>
            <person name="Zhilina T.N."/>
            <person name="Kostrikina N.A."/>
            <person name="Kublanov I.V."/>
        </authorList>
    </citation>
    <scope>NUCLEOTIDE SEQUENCE [LARGE SCALE GENOMIC DNA]</scope>
    <source>
        <strain evidence="1 2">Z-1701</strain>
    </source>
</reference>
<sequence>MMFIGIDLAWTYKKETGICILDESGEVRYLESKVFNNQELLQLIRDHAYEGIAVAIDAPLVVKNETGSREAERALMRGRIHGHRLFAFMASRRFLINNFGEIRGEKLAGMILEAFPQMDFRLSPEPGQSTIVESFPTGICVGLFPDIAPVKYKRKSKIPYAETKGEMERLLHQLAVLEDKGTVKGLSPKLYSEGFELNKKNHKHLEDKIDAFLCAYGLFAVFQEMAEPRIFGDIPEGFIMIPVKN</sequence>
<protein>
    <submittedName>
        <fullName evidence="1">DUF429 domain-containing protein</fullName>
    </submittedName>
</protein>
<evidence type="ECO:0000313" key="1">
    <source>
        <dbReference type="EMBL" id="NBG87779.1"/>
    </source>
</evidence>
<gene>
    <name evidence="1" type="ORF">ISALK_04630</name>
</gene>
<dbReference type="Pfam" id="PF04250">
    <property type="entry name" value="DUF429"/>
    <property type="match status" value="1"/>
</dbReference>
<dbReference type="Proteomes" id="UP000449710">
    <property type="component" value="Unassembled WGS sequence"/>
</dbReference>
<dbReference type="AlphaFoldDB" id="A0AA44BCX1"/>